<feature type="signal peptide" evidence="1">
    <location>
        <begin position="1"/>
        <end position="15"/>
    </location>
</feature>
<evidence type="ECO:0000313" key="3">
    <source>
        <dbReference type="Proteomes" id="UP001162131"/>
    </source>
</evidence>
<proteinExistence type="predicted"/>
<dbReference type="Proteomes" id="UP001162131">
    <property type="component" value="Unassembled WGS sequence"/>
</dbReference>
<gene>
    <name evidence="2" type="ORF">BSTOLATCC_MIC48142</name>
</gene>
<accession>A0AAU9K5T6</accession>
<evidence type="ECO:0000256" key="1">
    <source>
        <dbReference type="SAM" id="SignalP"/>
    </source>
</evidence>
<keyword evidence="1" id="KW-0732">Signal</keyword>
<name>A0AAU9K5T6_9CILI</name>
<feature type="chain" id="PRO_5043515910" description="Ribophorin-2" evidence="1">
    <location>
        <begin position="16"/>
        <end position="186"/>
    </location>
</feature>
<dbReference type="EMBL" id="CAJZBQ010000047">
    <property type="protein sequence ID" value="CAG9329318.1"/>
    <property type="molecule type" value="Genomic_DNA"/>
</dbReference>
<protein>
    <recommendedName>
        <fullName evidence="4">Ribophorin-2</fullName>
    </recommendedName>
</protein>
<reference evidence="2" key="1">
    <citation type="submission" date="2021-09" db="EMBL/GenBank/DDBJ databases">
        <authorList>
            <consortium name="AG Swart"/>
            <person name="Singh M."/>
            <person name="Singh A."/>
            <person name="Seah K."/>
            <person name="Emmerich C."/>
        </authorList>
    </citation>
    <scope>NUCLEOTIDE SEQUENCE</scope>
    <source>
        <strain evidence="2">ATCC30299</strain>
    </source>
</reference>
<keyword evidence="3" id="KW-1185">Reference proteome</keyword>
<sequence>MKAALILCLLSISLARLYVPEESSNLLKSTQKPFSEDEEIYEIIEGVLQGIASESEVNDIQDCLTDLLSIKVHLTKAISLFKQASVVSALEGLKEIKKAFSSLPKILSDCGGSLRDSPKAYHVLNVFENPLSFEYDEDVMVVNGVDIHKDIYDAIQAYEAKKWKLFGFYIGASLMKVQGTGIVVIA</sequence>
<comment type="caution">
    <text evidence="2">The sequence shown here is derived from an EMBL/GenBank/DDBJ whole genome shotgun (WGS) entry which is preliminary data.</text>
</comment>
<evidence type="ECO:0008006" key="4">
    <source>
        <dbReference type="Google" id="ProtNLM"/>
    </source>
</evidence>
<organism evidence="2 3">
    <name type="scientific">Blepharisma stoltei</name>
    <dbReference type="NCBI Taxonomy" id="1481888"/>
    <lineage>
        <taxon>Eukaryota</taxon>
        <taxon>Sar</taxon>
        <taxon>Alveolata</taxon>
        <taxon>Ciliophora</taxon>
        <taxon>Postciliodesmatophora</taxon>
        <taxon>Heterotrichea</taxon>
        <taxon>Heterotrichida</taxon>
        <taxon>Blepharismidae</taxon>
        <taxon>Blepharisma</taxon>
    </lineage>
</organism>
<dbReference type="AlphaFoldDB" id="A0AAU9K5T6"/>
<evidence type="ECO:0000313" key="2">
    <source>
        <dbReference type="EMBL" id="CAG9329318.1"/>
    </source>
</evidence>